<organism evidence="2 3">
    <name type="scientific">Paragonimus westermani</name>
    <dbReference type="NCBI Taxonomy" id="34504"/>
    <lineage>
        <taxon>Eukaryota</taxon>
        <taxon>Metazoa</taxon>
        <taxon>Spiralia</taxon>
        <taxon>Lophotrochozoa</taxon>
        <taxon>Platyhelminthes</taxon>
        <taxon>Trematoda</taxon>
        <taxon>Digenea</taxon>
        <taxon>Plagiorchiida</taxon>
        <taxon>Troglotremata</taxon>
        <taxon>Troglotrematidae</taxon>
        <taxon>Paragonimus</taxon>
    </lineage>
</organism>
<evidence type="ECO:0000256" key="1">
    <source>
        <dbReference type="SAM" id="SignalP"/>
    </source>
</evidence>
<name>A0A8T0DXI3_9TREM</name>
<sequence length="77" mass="8665">MNYFIIILLQCISLLTASPTRQKISLYGCRSVCYPEVVKCHNDCPTSGTEYKTCINECLQPANTCLQKCTANNADRR</sequence>
<protein>
    <submittedName>
        <fullName evidence="2">Uncharacterized protein</fullName>
    </submittedName>
</protein>
<proteinExistence type="predicted"/>
<comment type="caution">
    <text evidence="2">The sequence shown here is derived from an EMBL/GenBank/DDBJ whole genome shotgun (WGS) entry which is preliminary data.</text>
</comment>
<evidence type="ECO:0000313" key="3">
    <source>
        <dbReference type="Proteomes" id="UP000699462"/>
    </source>
</evidence>
<reference evidence="2 3" key="1">
    <citation type="submission" date="2019-07" db="EMBL/GenBank/DDBJ databases">
        <title>Annotation for the trematode Paragonimus westermani.</title>
        <authorList>
            <person name="Choi Y.-J."/>
        </authorList>
    </citation>
    <scope>NUCLEOTIDE SEQUENCE [LARGE SCALE GENOMIC DNA]</scope>
    <source>
        <strain evidence="2">180907_Pwestermani</strain>
    </source>
</reference>
<evidence type="ECO:0000313" key="2">
    <source>
        <dbReference type="EMBL" id="KAF8571311.1"/>
    </source>
</evidence>
<accession>A0A8T0DXI3</accession>
<dbReference type="Proteomes" id="UP000699462">
    <property type="component" value="Unassembled WGS sequence"/>
</dbReference>
<gene>
    <name evidence="2" type="ORF">P879_01868</name>
</gene>
<feature type="signal peptide" evidence="1">
    <location>
        <begin position="1"/>
        <end position="17"/>
    </location>
</feature>
<dbReference type="EMBL" id="JTDF01000594">
    <property type="protein sequence ID" value="KAF8571311.1"/>
    <property type="molecule type" value="Genomic_DNA"/>
</dbReference>
<feature type="chain" id="PRO_5035793773" evidence="1">
    <location>
        <begin position="18"/>
        <end position="77"/>
    </location>
</feature>
<dbReference type="AlphaFoldDB" id="A0A8T0DXI3"/>
<keyword evidence="3" id="KW-1185">Reference proteome</keyword>
<keyword evidence="1" id="KW-0732">Signal</keyword>